<comment type="caution">
    <text evidence="1">The sequence shown here is derived from an EMBL/GenBank/DDBJ whole genome shotgun (WGS) entry which is preliminary data.</text>
</comment>
<dbReference type="PATRIC" id="fig|1316587.3.peg.1851"/>
<reference evidence="1" key="1">
    <citation type="submission" date="2013-10" db="EMBL/GenBank/DDBJ databases">
        <title>The Genome Sequence of Fusobacterium nucleatum CTI-6.</title>
        <authorList>
            <consortium name="The Broad Institute Genomics Platform"/>
            <person name="Earl A."/>
            <person name="Ward D."/>
            <person name="Feldgarden M."/>
            <person name="Gevers D."/>
            <person name="Kostic A."/>
            <person name="Garrett W."/>
            <person name="Young S.K."/>
            <person name="Zeng Q."/>
            <person name="Gargeya S."/>
            <person name="Fitzgerald M."/>
            <person name="Abouelleil A."/>
            <person name="Alvarado L."/>
            <person name="Berlin A.M."/>
            <person name="Chapman S.B."/>
            <person name="Gainer-Dewar J."/>
            <person name="Goldberg J."/>
            <person name="Gnerre S."/>
            <person name="Griggs A."/>
            <person name="Gujja S."/>
            <person name="Hansen M."/>
            <person name="Howarth C."/>
            <person name="Imamovic A."/>
            <person name="Ireland A."/>
            <person name="Larimer J."/>
            <person name="McCowan C."/>
            <person name="Murphy C."/>
            <person name="Pearson M."/>
            <person name="Poon T.W."/>
            <person name="Priest M."/>
            <person name="Roberts A."/>
            <person name="Saif S."/>
            <person name="Shea T."/>
            <person name="Sykes S."/>
            <person name="Wortman J."/>
            <person name="Nusbaum C."/>
            <person name="Birren B."/>
        </authorList>
    </citation>
    <scope>NUCLEOTIDE SEQUENCE [LARGE SCALE GENOMIC DNA]</scope>
    <source>
        <strain evidence="1">CTI-6</strain>
    </source>
</reference>
<evidence type="ECO:0000313" key="1">
    <source>
        <dbReference type="EMBL" id="ERT46612.1"/>
    </source>
</evidence>
<accession>U7TRP9</accession>
<organism evidence="1">
    <name type="scientific">Fusobacterium nucleatum CTI-6</name>
    <dbReference type="NCBI Taxonomy" id="1316587"/>
    <lineage>
        <taxon>Bacteria</taxon>
        <taxon>Fusobacteriati</taxon>
        <taxon>Fusobacteriota</taxon>
        <taxon>Fusobacteriia</taxon>
        <taxon>Fusobacteriales</taxon>
        <taxon>Fusobacteriaceae</taxon>
        <taxon>Fusobacterium</taxon>
    </lineage>
</organism>
<gene>
    <name evidence="1" type="ORF">HMPREF1767_01862</name>
</gene>
<name>U7TRP9_FUSNU</name>
<sequence length="51" mass="6337">MKYLEKRSDERDNEIKDLIKDLKVDMKDRLDYIKMDINYLRNRDCKGNKKE</sequence>
<dbReference type="EMBL" id="AXNV01000020">
    <property type="protein sequence ID" value="ERT46612.1"/>
    <property type="molecule type" value="Genomic_DNA"/>
</dbReference>
<protein>
    <submittedName>
        <fullName evidence="1">Uncharacterized protein</fullName>
    </submittedName>
</protein>
<dbReference type="AlphaFoldDB" id="U7TRP9"/>
<proteinExistence type="predicted"/>